<name>D6A4H9_STRV1</name>
<dbReference type="AlphaFoldDB" id="D6A4H9"/>
<gene>
    <name evidence="5" type="ORF">SSFG_01073</name>
</gene>
<protein>
    <submittedName>
        <fullName evidence="5">Predicted protein</fullName>
    </submittedName>
</protein>
<evidence type="ECO:0000256" key="2">
    <source>
        <dbReference type="ARBA" id="ARBA00023125"/>
    </source>
</evidence>
<feature type="domain" description="HTH luxR-type" evidence="4">
    <location>
        <begin position="3"/>
        <end position="68"/>
    </location>
</feature>
<evidence type="ECO:0000256" key="1">
    <source>
        <dbReference type="ARBA" id="ARBA00023015"/>
    </source>
</evidence>
<dbReference type="SMART" id="SM00421">
    <property type="entry name" value="HTH_LUXR"/>
    <property type="match status" value="1"/>
</dbReference>
<dbReference type="Pfam" id="PF00196">
    <property type="entry name" value="GerE"/>
    <property type="match status" value="1"/>
</dbReference>
<dbReference type="PROSITE" id="PS00622">
    <property type="entry name" value="HTH_LUXR_1"/>
    <property type="match status" value="1"/>
</dbReference>
<dbReference type="InterPro" id="IPR000792">
    <property type="entry name" value="Tscrpt_reg_LuxR_C"/>
</dbReference>
<evidence type="ECO:0000313" key="6">
    <source>
        <dbReference type="Proteomes" id="UP000003824"/>
    </source>
</evidence>
<dbReference type="CDD" id="cd06170">
    <property type="entry name" value="LuxR_C_like"/>
    <property type="match status" value="1"/>
</dbReference>
<proteinExistence type="predicted"/>
<dbReference type="PROSITE" id="PS50043">
    <property type="entry name" value="HTH_LUXR_2"/>
    <property type="match status" value="1"/>
</dbReference>
<accession>D6A4H9</accession>
<sequence>MRAARPGMPLVEREIQVLKAIAEGASYAEIAADLILAHATVKNYAHSAIKKLGARSQAHAVHLAYQAGILRRERHGDHAGYAAHLYRGEEPCDLCKAGERAYRNSRRQQRKEAA</sequence>
<dbReference type="PANTHER" id="PTHR44688:SF16">
    <property type="entry name" value="DNA-BINDING TRANSCRIPTIONAL ACTIVATOR DEVR_DOSR"/>
    <property type="match status" value="1"/>
</dbReference>
<keyword evidence="1" id="KW-0805">Transcription regulation</keyword>
<evidence type="ECO:0000313" key="5">
    <source>
        <dbReference type="EMBL" id="EFE65819.2"/>
    </source>
</evidence>
<organism evidence="5 6">
    <name type="scientific">Streptomyces viridosporus (strain ATCC 14672 / DSM 40746 / JCM 4963 / KCTC 9882 / NRRL B-12104 / FH 1290)</name>
    <name type="common">Streptomyces ghanaensis</name>
    <dbReference type="NCBI Taxonomy" id="566461"/>
    <lineage>
        <taxon>Bacteria</taxon>
        <taxon>Bacillati</taxon>
        <taxon>Actinomycetota</taxon>
        <taxon>Actinomycetes</taxon>
        <taxon>Kitasatosporales</taxon>
        <taxon>Streptomycetaceae</taxon>
        <taxon>Streptomyces</taxon>
    </lineage>
</organism>
<evidence type="ECO:0000259" key="4">
    <source>
        <dbReference type="PROSITE" id="PS50043"/>
    </source>
</evidence>
<dbReference type="EMBL" id="DS999641">
    <property type="protein sequence ID" value="EFE65819.2"/>
    <property type="molecule type" value="Genomic_DNA"/>
</dbReference>
<dbReference type="Proteomes" id="UP000003824">
    <property type="component" value="Unassembled WGS sequence"/>
</dbReference>
<keyword evidence="3" id="KW-0804">Transcription</keyword>
<reference evidence="6" key="1">
    <citation type="submission" date="2008-12" db="EMBL/GenBank/DDBJ databases">
        <title>Annotation of Streptomyces ghanaensis ATCC 14672.</title>
        <authorList>
            <consortium name="The Broad Institute Genome Sequencing Platform"/>
            <consortium name="Broad Institute Microbial Sequencing Center"/>
            <person name="Fischbach M."/>
            <person name="Ward D."/>
            <person name="Young S."/>
            <person name="Kodira C.D."/>
            <person name="Zeng Q."/>
            <person name="Koehrsen M."/>
            <person name="Godfrey P."/>
            <person name="Alvarado L."/>
            <person name="Berlin A.M."/>
            <person name="Borenstein D."/>
            <person name="Chen Z."/>
            <person name="Engels R."/>
            <person name="Freedman E."/>
            <person name="Gellesch M."/>
            <person name="Goldberg J."/>
            <person name="Griggs A."/>
            <person name="Gujja S."/>
            <person name="Heiman D.I."/>
            <person name="Hepburn T.A."/>
            <person name="Howarth C."/>
            <person name="Jen D."/>
            <person name="Larson L."/>
            <person name="Lewis B."/>
            <person name="Mehta T."/>
            <person name="Park D."/>
            <person name="Pearson M."/>
            <person name="Roberts A."/>
            <person name="Saif S."/>
            <person name="Shea T.D."/>
            <person name="Shenoy N."/>
            <person name="Sisk P."/>
            <person name="Stolte C."/>
            <person name="Sykes S.N."/>
            <person name="Walk T."/>
            <person name="White J."/>
            <person name="Yandava C."/>
            <person name="Straight P."/>
            <person name="Clardy J."/>
            <person name="Hung D."/>
            <person name="Kolter R."/>
            <person name="Mekalanos J."/>
            <person name="Walker S."/>
            <person name="Walsh C.T."/>
            <person name="Wieland B.L.C."/>
            <person name="Ilzarbe M."/>
            <person name="Galagan J."/>
            <person name="Nusbaum C."/>
            <person name="Birren B."/>
        </authorList>
    </citation>
    <scope>NUCLEOTIDE SEQUENCE [LARGE SCALE GENOMIC DNA]</scope>
    <source>
        <strain evidence="6">ATCC 14672 / DSM 40746 / JCM 4963 / KCTC 9882 / NRRL B-12104 / FH 1290</strain>
    </source>
</reference>
<dbReference type="GO" id="GO:0006355">
    <property type="term" value="P:regulation of DNA-templated transcription"/>
    <property type="evidence" value="ECO:0007669"/>
    <property type="project" value="InterPro"/>
</dbReference>
<dbReference type="InterPro" id="IPR016032">
    <property type="entry name" value="Sig_transdc_resp-reg_C-effctor"/>
</dbReference>
<keyword evidence="2" id="KW-0238">DNA-binding</keyword>
<dbReference type="InterPro" id="IPR036388">
    <property type="entry name" value="WH-like_DNA-bd_sf"/>
</dbReference>
<dbReference type="PRINTS" id="PR00038">
    <property type="entry name" value="HTHLUXR"/>
</dbReference>
<dbReference type="eggNOG" id="COG2197">
    <property type="taxonomic scope" value="Bacteria"/>
</dbReference>
<dbReference type="SUPFAM" id="SSF46894">
    <property type="entry name" value="C-terminal effector domain of the bipartite response regulators"/>
    <property type="match status" value="1"/>
</dbReference>
<dbReference type="PANTHER" id="PTHR44688">
    <property type="entry name" value="DNA-BINDING TRANSCRIPTIONAL ACTIVATOR DEVR_DOSR"/>
    <property type="match status" value="1"/>
</dbReference>
<evidence type="ECO:0000256" key="3">
    <source>
        <dbReference type="ARBA" id="ARBA00023163"/>
    </source>
</evidence>
<dbReference type="GO" id="GO:0003677">
    <property type="term" value="F:DNA binding"/>
    <property type="evidence" value="ECO:0007669"/>
    <property type="project" value="UniProtKB-KW"/>
</dbReference>
<dbReference type="Gene3D" id="1.10.10.10">
    <property type="entry name" value="Winged helix-like DNA-binding domain superfamily/Winged helix DNA-binding domain"/>
    <property type="match status" value="1"/>
</dbReference>